<dbReference type="InterPro" id="IPR036779">
    <property type="entry name" value="LysM_dom_sf"/>
</dbReference>
<dbReference type="Proteomes" id="UP001158049">
    <property type="component" value="Unassembled WGS sequence"/>
</dbReference>
<dbReference type="RefSeq" id="WP_283443436.1">
    <property type="nucleotide sequence ID" value="NZ_FXUL01000013.1"/>
</dbReference>
<protein>
    <submittedName>
        <fullName evidence="2">Nucleoid-associated protein YgaU, contains BON and LysM domains</fullName>
    </submittedName>
</protein>
<feature type="domain" description="LysM" evidence="1">
    <location>
        <begin position="118"/>
        <end position="167"/>
    </location>
</feature>
<dbReference type="Gene3D" id="3.10.350.10">
    <property type="entry name" value="LysM domain"/>
    <property type="match status" value="1"/>
</dbReference>
<dbReference type="NCBIfam" id="NF008399">
    <property type="entry name" value="PRK11198.1"/>
    <property type="match status" value="1"/>
</dbReference>
<organism evidence="2 3">
    <name type="scientific">Noviherbaspirillum suwonense</name>
    <dbReference type="NCBI Taxonomy" id="1224511"/>
    <lineage>
        <taxon>Bacteria</taxon>
        <taxon>Pseudomonadati</taxon>
        <taxon>Pseudomonadota</taxon>
        <taxon>Betaproteobacteria</taxon>
        <taxon>Burkholderiales</taxon>
        <taxon>Oxalobacteraceae</taxon>
        <taxon>Noviherbaspirillum</taxon>
    </lineage>
</organism>
<accession>A0ABY1QDC8</accession>
<dbReference type="InterPro" id="IPR018392">
    <property type="entry name" value="LysM"/>
</dbReference>
<dbReference type="PANTHER" id="PTHR34700">
    <property type="entry name" value="POTASSIUM BINDING PROTEIN KBP"/>
    <property type="match status" value="1"/>
</dbReference>
<dbReference type="PROSITE" id="PS51782">
    <property type="entry name" value="LYSM"/>
    <property type="match status" value="1"/>
</dbReference>
<sequence>MGLLSFVKDAGQKLFNLGSKDAAAATPAATASAAPTQADVAALNDTAGKAILNYIKTQNLPVDNLQVTFDGATATATVSGQAQDQATREKVVLCCGNIHSVEHVNDQMTVATSAPEAKYYTVVSGDTLSKISKQMYGDANKYNAIFEANKPMLTSPDKIYPGQMLRIPPQA</sequence>
<dbReference type="EMBL" id="FXUL01000013">
    <property type="protein sequence ID" value="SMP68023.1"/>
    <property type="molecule type" value="Genomic_DNA"/>
</dbReference>
<dbReference type="PANTHER" id="PTHR34700:SF8">
    <property type="entry name" value="POTASSIUM BINDING PROTEIN KBP"/>
    <property type="match status" value="1"/>
</dbReference>
<proteinExistence type="predicted"/>
<dbReference type="SMART" id="SM00257">
    <property type="entry name" value="LysM"/>
    <property type="match status" value="1"/>
</dbReference>
<dbReference type="SUPFAM" id="SSF54106">
    <property type="entry name" value="LysM domain"/>
    <property type="match status" value="1"/>
</dbReference>
<dbReference type="Pfam" id="PF01476">
    <property type="entry name" value="LysM"/>
    <property type="match status" value="1"/>
</dbReference>
<gene>
    <name evidence="2" type="ORF">SAMN06295970_11386</name>
</gene>
<evidence type="ECO:0000259" key="1">
    <source>
        <dbReference type="PROSITE" id="PS51782"/>
    </source>
</evidence>
<dbReference type="Pfam" id="PF04972">
    <property type="entry name" value="BON"/>
    <property type="match status" value="1"/>
</dbReference>
<dbReference type="CDD" id="cd00118">
    <property type="entry name" value="LysM"/>
    <property type="match status" value="1"/>
</dbReference>
<dbReference type="InterPro" id="IPR052196">
    <property type="entry name" value="Bact_Kbp"/>
</dbReference>
<dbReference type="InterPro" id="IPR007055">
    <property type="entry name" value="BON_dom"/>
</dbReference>
<reference evidence="2 3" key="1">
    <citation type="submission" date="2017-05" db="EMBL/GenBank/DDBJ databases">
        <authorList>
            <person name="Varghese N."/>
            <person name="Submissions S."/>
        </authorList>
    </citation>
    <scope>NUCLEOTIDE SEQUENCE [LARGE SCALE GENOMIC DNA]</scope>
    <source>
        <strain evidence="2 3">DSM 26001</strain>
    </source>
</reference>
<name>A0ABY1QDC8_9BURK</name>
<evidence type="ECO:0000313" key="3">
    <source>
        <dbReference type="Proteomes" id="UP001158049"/>
    </source>
</evidence>
<keyword evidence="3" id="KW-1185">Reference proteome</keyword>
<comment type="caution">
    <text evidence="2">The sequence shown here is derived from an EMBL/GenBank/DDBJ whole genome shotgun (WGS) entry which is preliminary data.</text>
</comment>
<evidence type="ECO:0000313" key="2">
    <source>
        <dbReference type="EMBL" id="SMP68023.1"/>
    </source>
</evidence>